<dbReference type="AlphaFoldDB" id="A0A023FCM6"/>
<organism evidence="3">
    <name type="scientific">Amblyomma cajennense</name>
    <name type="common">Cayenne tick</name>
    <name type="synonym">Acarus cajennensis</name>
    <dbReference type="NCBI Taxonomy" id="34607"/>
    <lineage>
        <taxon>Eukaryota</taxon>
        <taxon>Metazoa</taxon>
        <taxon>Ecdysozoa</taxon>
        <taxon>Arthropoda</taxon>
        <taxon>Chelicerata</taxon>
        <taxon>Arachnida</taxon>
        <taxon>Acari</taxon>
        <taxon>Parasitiformes</taxon>
        <taxon>Ixodida</taxon>
        <taxon>Ixodoidea</taxon>
        <taxon>Ixodidae</taxon>
        <taxon>Amblyomminae</taxon>
        <taxon>Amblyomma</taxon>
    </lineage>
</organism>
<feature type="region of interest" description="Disordered" evidence="1">
    <location>
        <begin position="111"/>
        <end position="140"/>
    </location>
</feature>
<reference evidence="3" key="1">
    <citation type="submission" date="2014-03" db="EMBL/GenBank/DDBJ databases">
        <title>The sialotranscriptome of Amblyomma triste, Amblyomma parvum and Amblyomma cajennense ticks, uncovered by 454-based RNA-seq.</title>
        <authorList>
            <person name="Garcia G.R."/>
            <person name="Gardinassi L.G."/>
            <person name="Ribeiro J.M."/>
            <person name="Anatriello E."/>
            <person name="Ferreira B.R."/>
            <person name="Moreira H.N."/>
            <person name="Mafra C."/>
            <person name="Olegario M.M."/>
            <person name="Szabo P.J."/>
            <person name="Miranda-Santos I.K."/>
            <person name="Maruyama S.R."/>
        </authorList>
    </citation>
    <scope>NUCLEOTIDE SEQUENCE</scope>
    <source>
        <strain evidence="3">Uberlandia</strain>
        <tissue evidence="3">Salivary glands</tissue>
    </source>
</reference>
<accession>A0A023FCM6</accession>
<evidence type="ECO:0000256" key="2">
    <source>
        <dbReference type="SAM" id="SignalP"/>
    </source>
</evidence>
<feature type="signal peptide" evidence="2">
    <location>
        <begin position="1"/>
        <end position="22"/>
    </location>
</feature>
<evidence type="ECO:0000313" key="3">
    <source>
        <dbReference type="EMBL" id="JAC19060.1"/>
    </source>
</evidence>
<sequence>MAMLRFATFSLALCLLAGLAAAENKDSKEPDSEQPLSKEPAQLPEPNGPGSSDSEAGNYEPTHPFPDGRNPWAWPPYYGPGGYPVPAPFAYNAYDSWGPYRWPRPLRSPYPFTSGFDYPSDDSRENLEKKKVDETSPGNE</sequence>
<dbReference type="EMBL" id="GBBK01005422">
    <property type="protein sequence ID" value="JAC19060.1"/>
    <property type="molecule type" value="mRNA"/>
</dbReference>
<keyword evidence="2" id="KW-0732">Signal</keyword>
<evidence type="ECO:0000256" key="1">
    <source>
        <dbReference type="SAM" id="MobiDB-lite"/>
    </source>
</evidence>
<proteinExistence type="evidence at transcript level"/>
<name>A0A023FCM6_AMBCJ</name>
<protein>
    <submittedName>
        <fullName evidence="3">Putative secreted protein</fullName>
    </submittedName>
</protein>
<feature type="region of interest" description="Disordered" evidence="1">
    <location>
        <begin position="22"/>
        <end position="71"/>
    </location>
</feature>
<feature type="chain" id="PRO_5001514839" evidence="2">
    <location>
        <begin position="23"/>
        <end position="140"/>
    </location>
</feature>
<feature type="compositionally biased region" description="Basic and acidic residues" evidence="1">
    <location>
        <begin position="121"/>
        <end position="134"/>
    </location>
</feature>